<dbReference type="AlphaFoldDB" id="A0A6B9FLQ8"/>
<evidence type="ECO:0000256" key="1">
    <source>
        <dbReference type="SAM" id="MobiDB-lite"/>
    </source>
</evidence>
<keyword evidence="2" id="KW-0732">Signal</keyword>
<protein>
    <recommendedName>
        <fullName evidence="5">DUF4198 domain-containing protein</fullName>
    </recommendedName>
</protein>
<feature type="region of interest" description="Disordered" evidence="1">
    <location>
        <begin position="37"/>
        <end position="104"/>
    </location>
</feature>
<sequence length="104" mass="11468">MRPYLLRACMLCAAILLGVAGPAHAWEMVGTKQLELRMPKGGEGIDDARARDGRPRHPEGGRERRRPEDCRCRGAARVMSATWRPRRRSSSGQSPSSGRTSLSP</sequence>
<feature type="compositionally biased region" description="Basic and acidic residues" evidence="1">
    <location>
        <begin position="46"/>
        <end position="72"/>
    </location>
</feature>
<feature type="signal peptide" evidence="2">
    <location>
        <begin position="1"/>
        <end position="25"/>
    </location>
</feature>
<evidence type="ECO:0000313" key="4">
    <source>
        <dbReference type="Proteomes" id="UP000012488"/>
    </source>
</evidence>
<name>A0A6B9FLQ8_9HYPH</name>
<proteinExistence type="predicted"/>
<gene>
    <name evidence="3" type="ORF">MMSR116_14430</name>
</gene>
<dbReference type="Proteomes" id="UP000012488">
    <property type="component" value="Chromosome"/>
</dbReference>
<dbReference type="EMBL" id="CP043538">
    <property type="protein sequence ID" value="QGY02942.1"/>
    <property type="molecule type" value="Genomic_DNA"/>
</dbReference>
<dbReference type="KEGG" id="mmes:MMSR116_14430"/>
<feature type="compositionally biased region" description="Low complexity" evidence="1">
    <location>
        <begin position="90"/>
        <end position="104"/>
    </location>
</feature>
<accession>A0A6B9FLQ8</accession>
<evidence type="ECO:0008006" key="5">
    <source>
        <dbReference type="Google" id="ProtNLM"/>
    </source>
</evidence>
<reference evidence="3 4" key="1">
    <citation type="journal article" date="2012" name="Genet. Mol. Biol.">
        <title>Analysis of 16S rRNA and mxaF genes revealing insights into Methylobacterium niche-specific plant association.</title>
        <authorList>
            <person name="Dourado M.N."/>
            <person name="Andreote F.D."/>
            <person name="Dini-Andreote F."/>
            <person name="Conti R."/>
            <person name="Araujo J.M."/>
            <person name="Araujo W.L."/>
        </authorList>
    </citation>
    <scope>NUCLEOTIDE SEQUENCE [LARGE SCALE GENOMIC DNA]</scope>
    <source>
        <strain evidence="3 4">SR1.6/6</strain>
    </source>
</reference>
<organism evidence="3 4">
    <name type="scientific">Methylobacterium mesophilicum SR1.6/6</name>
    <dbReference type="NCBI Taxonomy" id="908290"/>
    <lineage>
        <taxon>Bacteria</taxon>
        <taxon>Pseudomonadati</taxon>
        <taxon>Pseudomonadota</taxon>
        <taxon>Alphaproteobacteria</taxon>
        <taxon>Hyphomicrobiales</taxon>
        <taxon>Methylobacteriaceae</taxon>
        <taxon>Methylobacterium</taxon>
    </lineage>
</organism>
<reference evidence="3 4" key="2">
    <citation type="journal article" date="2013" name="Genome Announc.">
        <title>Draft Genome Sequence of Methylobacterium mesophilicum Strain SR1.6/6, Isolated from Citrus sinensis.</title>
        <authorList>
            <person name="Marinho Almeida D."/>
            <person name="Dini-Andreote F."/>
            <person name="Camargo Neves A.A."/>
            <person name="Juca Ramos R.T."/>
            <person name="Andreote F.D."/>
            <person name="Carneiro A.R."/>
            <person name="Oliveira de Souza Lima A."/>
            <person name="Caracciolo Gomes de Sa P.H."/>
            <person name="Ribeiro Barbosa M.S."/>
            <person name="Araujo W.L."/>
            <person name="Silva A."/>
        </authorList>
    </citation>
    <scope>NUCLEOTIDE SEQUENCE [LARGE SCALE GENOMIC DNA]</scope>
    <source>
        <strain evidence="3 4">SR1.6/6</strain>
    </source>
</reference>
<feature type="chain" id="PRO_5025666463" description="DUF4198 domain-containing protein" evidence="2">
    <location>
        <begin position="26"/>
        <end position="104"/>
    </location>
</feature>
<evidence type="ECO:0000256" key="2">
    <source>
        <dbReference type="SAM" id="SignalP"/>
    </source>
</evidence>
<evidence type="ECO:0000313" key="3">
    <source>
        <dbReference type="EMBL" id="QGY02942.1"/>
    </source>
</evidence>